<comment type="caution">
    <text evidence="1">The sequence shown here is derived from an EMBL/GenBank/DDBJ whole genome shotgun (WGS) entry which is preliminary data.</text>
</comment>
<evidence type="ECO:0000313" key="1">
    <source>
        <dbReference type="EMBL" id="RGS33670.1"/>
    </source>
</evidence>
<evidence type="ECO:0000313" key="2">
    <source>
        <dbReference type="Proteomes" id="UP000283341"/>
    </source>
</evidence>
<accession>A0A3D6APR3</accession>
<dbReference type="AlphaFoldDB" id="A0A3D6APR3"/>
<dbReference type="EMBL" id="QRVJ01000027">
    <property type="protein sequence ID" value="RGS33670.1"/>
    <property type="molecule type" value="Genomic_DNA"/>
</dbReference>
<dbReference type="Proteomes" id="UP000283341">
    <property type="component" value="Unassembled WGS sequence"/>
</dbReference>
<name>A0A3D6APR3_9BACE</name>
<organism evidence="1 2">
    <name type="scientific">Bacteroides cellulosilyticus</name>
    <dbReference type="NCBI Taxonomy" id="246787"/>
    <lineage>
        <taxon>Bacteria</taxon>
        <taxon>Pseudomonadati</taxon>
        <taxon>Bacteroidota</taxon>
        <taxon>Bacteroidia</taxon>
        <taxon>Bacteroidales</taxon>
        <taxon>Bacteroidaceae</taxon>
        <taxon>Bacteroides</taxon>
    </lineage>
</organism>
<sequence>MDEKQISMKYIQFIHQKPALSGSITVNGRSKSGIFMPEWSKYSNSIIYRYHTDRGNKGTGGFSLNRAFFLLNCGRLSILRQ</sequence>
<reference evidence="1 2" key="1">
    <citation type="submission" date="2018-08" db="EMBL/GenBank/DDBJ databases">
        <title>A genome reference for cultivated species of the human gut microbiota.</title>
        <authorList>
            <person name="Zou Y."/>
            <person name="Xue W."/>
            <person name="Luo G."/>
        </authorList>
    </citation>
    <scope>NUCLEOTIDE SEQUENCE [LARGE SCALE GENOMIC DNA]</scope>
    <source>
        <strain evidence="1 2">AF22-3AC</strain>
    </source>
</reference>
<protein>
    <submittedName>
        <fullName evidence="1">Uncharacterized protein</fullName>
    </submittedName>
</protein>
<proteinExistence type="predicted"/>
<gene>
    <name evidence="1" type="ORF">DWX97_21125</name>
</gene>